<accession>A0A2T4J4K8</accession>
<evidence type="ECO:0000313" key="3">
    <source>
        <dbReference type="Proteomes" id="UP000241899"/>
    </source>
</evidence>
<dbReference type="EMBL" id="PZKF01000110">
    <property type="protein sequence ID" value="PTE12768.1"/>
    <property type="molecule type" value="Genomic_DNA"/>
</dbReference>
<protein>
    <recommendedName>
        <fullName evidence="1">B12-binding domain-containing protein</fullName>
    </recommendedName>
</protein>
<dbReference type="PROSITE" id="PS51332">
    <property type="entry name" value="B12_BINDING"/>
    <property type="match status" value="1"/>
</dbReference>
<evidence type="ECO:0000259" key="1">
    <source>
        <dbReference type="PROSITE" id="PS51332"/>
    </source>
</evidence>
<comment type="caution">
    <text evidence="2">The sequence shown here is derived from an EMBL/GenBank/DDBJ whole genome shotgun (WGS) entry which is preliminary data.</text>
</comment>
<organism evidence="2 3">
    <name type="scientific">Phaeovulum veldkampii DSM 11550</name>
    <dbReference type="NCBI Taxonomy" id="1185920"/>
    <lineage>
        <taxon>Bacteria</taxon>
        <taxon>Pseudomonadati</taxon>
        <taxon>Pseudomonadota</taxon>
        <taxon>Alphaproteobacteria</taxon>
        <taxon>Rhodobacterales</taxon>
        <taxon>Paracoccaceae</taxon>
        <taxon>Phaeovulum</taxon>
    </lineage>
</organism>
<dbReference type="InterPro" id="IPR006158">
    <property type="entry name" value="Cobalamin-bd"/>
</dbReference>
<dbReference type="Gene3D" id="1.10.1240.10">
    <property type="entry name" value="Methionine synthase domain"/>
    <property type="match status" value="1"/>
</dbReference>
<dbReference type="OrthoDB" id="5498228at2"/>
<dbReference type="GO" id="GO:0031419">
    <property type="term" value="F:cobalamin binding"/>
    <property type="evidence" value="ECO:0007669"/>
    <property type="project" value="InterPro"/>
</dbReference>
<dbReference type="AlphaFoldDB" id="A0A2T4J4K8"/>
<feature type="domain" description="B12-binding" evidence="1">
    <location>
        <begin position="86"/>
        <end position="213"/>
    </location>
</feature>
<gene>
    <name evidence="2" type="ORF">C5F46_16105</name>
</gene>
<keyword evidence="3" id="KW-1185">Reference proteome</keyword>
<proteinExistence type="predicted"/>
<dbReference type="InterPro" id="IPR036594">
    <property type="entry name" value="Meth_synthase_dom"/>
</dbReference>
<dbReference type="SUPFAM" id="SSF52242">
    <property type="entry name" value="Cobalamin (vitamin B12)-binding domain"/>
    <property type="match status" value="1"/>
</dbReference>
<sequence>ELETFCEALLRGDEHESAAMIAAAQARGLSLETVYTGYVAAAAARLGGQWEAGLIGCLEMMAVAGRLYAIMRSLRPAAPVAGPGAVRRAIFASVPGDVHFLGVTMAADMFRQRGWQVDLLTGLDHDALLQRINRADVPVIGLSAGPEALLMPLARLVMALRINRPEALIVLGGRITGQRPDLAQLIDADHIAGDAISAIAPVTALLQARASAA</sequence>
<reference evidence="2 3" key="1">
    <citation type="submission" date="2018-03" db="EMBL/GenBank/DDBJ databases">
        <title>Rhodobacter veldkampii.</title>
        <authorList>
            <person name="Meyer T.E."/>
            <person name="Miller S."/>
            <person name="Lodha T."/>
            <person name="Gandham S."/>
            <person name="Chintalapati S."/>
            <person name="Chintalapati V.R."/>
        </authorList>
    </citation>
    <scope>NUCLEOTIDE SEQUENCE [LARGE SCALE GENOMIC DNA]</scope>
    <source>
        <strain evidence="2 3">DSM 11550</strain>
    </source>
</reference>
<dbReference type="InterPro" id="IPR036724">
    <property type="entry name" value="Cobalamin-bd_sf"/>
</dbReference>
<dbReference type="GO" id="GO:0046872">
    <property type="term" value="F:metal ion binding"/>
    <property type="evidence" value="ECO:0007669"/>
    <property type="project" value="InterPro"/>
</dbReference>
<dbReference type="RefSeq" id="WP_107326304.1">
    <property type="nucleotide sequence ID" value="NZ_PZKF01000110.1"/>
</dbReference>
<dbReference type="Pfam" id="PF02607">
    <property type="entry name" value="B12-binding_2"/>
    <property type="match status" value="1"/>
</dbReference>
<dbReference type="Pfam" id="PF02310">
    <property type="entry name" value="B12-binding"/>
    <property type="match status" value="1"/>
</dbReference>
<evidence type="ECO:0000313" key="2">
    <source>
        <dbReference type="EMBL" id="PTE12768.1"/>
    </source>
</evidence>
<dbReference type="Gene3D" id="3.40.50.280">
    <property type="entry name" value="Cobalamin-binding domain"/>
    <property type="match status" value="1"/>
</dbReference>
<dbReference type="InterPro" id="IPR003759">
    <property type="entry name" value="Cbl-bd_cap"/>
</dbReference>
<dbReference type="CDD" id="cd02065">
    <property type="entry name" value="B12-binding_like"/>
    <property type="match status" value="1"/>
</dbReference>
<name>A0A2T4J4K8_9RHOB</name>
<feature type="non-terminal residue" evidence="2">
    <location>
        <position position="1"/>
    </location>
</feature>
<dbReference type="Proteomes" id="UP000241899">
    <property type="component" value="Unassembled WGS sequence"/>
</dbReference>